<dbReference type="InterPro" id="IPR036890">
    <property type="entry name" value="HATPase_C_sf"/>
</dbReference>
<evidence type="ECO:0000256" key="3">
    <source>
        <dbReference type="ARBA" id="ARBA00022553"/>
    </source>
</evidence>
<dbReference type="SUPFAM" id="SSF55874">
    <property type="entry name" value="ATPase domain of HSP90 chaperone/DNA topoisomerase II/histidine kinase"/>
    <property type="match status" value="1"/>
</dbReference>
<dbReference type="PROSITE" id="PS50109">
    <property type="entry name" value="HIS_KIN"/>
    <property type="match status" value="1"/>
</dbReference>
<gene>
    <name evidence="8" type="ORF">DO97_14275</name>
</gene>
<dbReference type="SMART" id="SM00387">
    <property type="entry name" value="HATPase_c"/>
    <property type="match status" value="1"/>
</dbReference>
<keyword evidence="9" id="KW-1185">Reference proteome</keyword>
<dbReference type="PRINTS" id="PR00344">
    <property type="entry name" value="BCTRLSENSOR"/>
</dbReference>
<evidence type="ECO:0000256" key="1">
    <source>
        <dbReference type="ARBA" id="ARBA00000085"/>
    </source>
</evidence>
<feature type="region of interest" description="Disordered" evidence="6">
    <location>
        <begin position="1"/>
        <end position="30"/>
    </location>
</feature>
<keyword evidence="4" id="KW-0418">Kinase</keyword>
<dbReference type="SUPFAM" id="SSF47384">
    <property type="entry name" value="Homodimeric domain of signal transducing histidine kinase"/>
    <property type="match status" value="1"/>
</dbReference>
<evidence type="ECO:0000256" key="5">
    <source>
        <dbReference type="ARBA" id="ARBA00023012"/>
    </source>
</evidence>
<organism evidence="8 9">
    <name type="scientific">Neosynechococcus sphagnicola sy1</name>
    <dbReference type="NCBI Taxonomy" id="1497020"/>
    <lineage>
        <taxon>Bacteria</taxon>
        <taxon>Bacillati</taxon>
        <taxon>Cyanobacteriota</taxon>
        <taxon>Cyanophyceae</taxon>
        <taxon>Neosynechococcales</taxon>
        <taxon>Neosynechococcaceae</taxon>
        <taxon>Neosynechococcus</taxon>
    </lineage>
</organism>
<dbReference type="Proteomes" id="UP000030170">
    <property type="component" value="Unassembled WGS sequence"/>
</dbReference>
<evidence type="ECO:0000313" key="8">
    <source>
        <dbReference type="EMBL" id="KGF71923.1"/>
    </source>
</evidence>
<dbReference type="InterPro" id="IPR004358">
    <property type="entry name" value="Sig_transdc_His_kin-like_C"/>
</dbReference>
<dbReference type="OrthoDB" id="518094at2"/>
<sequence length="253" mass="28005">MPPFYPTTRRESGNGHSSDASDSHHPAVASTEIENASPLAAKVKHLRQQVVTQTHLMHLLTHQLATPLTALQGSVQLLSEPSLSPEQRQEFLAMVQQQVLRLQGLLNNLMNLRQLETGALAPQPTAFAVTSLVEELLSEFPSHPIACLWNSPLPLVWADRWQVGQVMVNLLSNAIKYSPSGSPIQVGAQLRDLHWLEVWVRDWGLGIPAADQARLFERFYRVQHGDRQHIQGNGLGLSLCQLLVEKHGGNASL</sequence>
<dbReference type="AlphaFoldDB" id="A0A098TM58"/>
<accession>A0A098TM58</accession>
<name>A0A098TM58_9CYAN</name>
<comment type="catalytic activity">
    <reaction evidence="1">
        <text>ATP + protein L-histidine = ADP + protein N-phospho-L-histidine.</text>
        <dbReference type="EC" id="2.7.13.3"/>
    </reaction>
</comment>
<dbReference type="EC" id="2.7.13.3" evidence="2"/>
<comment type="caution">
    <text evidence="8">The sequence shown here is derived from an EMBL/GenBank/DDBJ whole genome shotgun (WGS) entry which is preliminary data.</text>
</comment>
<dbReference type="SMART" id="SM00388">
    <property type="entry name" value="HisKA"/>
    <property type="match status" value="1"/>
</dbReference>
<dbReference type="InterPro" id="IPR003594">
    <property type="entry name" value="HATPase_dom"/>
</dbReference>
<dbReference type="PANTHER" id="PTHR43547">
    <property type="entry name" value="TWO-COMPONENT HISTIDINE KINASE"/>
    <property type="match status" value="1"/>
</dbReference>
<dbReference type="Pfam" id="PF00512">
    <property type="entry name" value="HisKA"/>
    <property type="match status" value="1"/>
</dbReference>
<dbReference type="EMBL" id="JJML01000044">
    <property type="protein sequence ID" value="KGF71923.1"/>
    <property type="molecule type" value="Genomic_DNA"/>
</dbReference>
<dbReference type="RefSeq" id="WP_036535378.1">
    <property type="nucleotide sequence ID" value="NZ_JJML01000044.1"/>
</dbReference>
<evidence type="ECO:0000256" key="4">
    <source>
        <dbReference type="ARBA" id="ARBA00022777"/>
    </source>
</evidence>
<feature type="domain" description="Histidine kinase" evidence="7">
    <location>
        <begin position="59"/>
        <end position="253"/>
    </location>
</feature>
<dbReference type="InterPro" id="IPR003661">
    <property type="entry name" value="HisK_dim/P_dom"/>
</dbReference>
<dbReference type="CDD" id="cd00082">
    <property type="entry name" value="HisKA"/>
    <property type="match status" value="1"/>
</dbReference>
<evidence type="ECO:0000313" key="9">
    <source>
        <dbReference type="Proteomes" id="UP000030170"/>
    </source>
</evidence>
<dbReference type="Gene3D" id="1.10.287.130">
    <property type="match status" value="1"/>
</dbReference>
<dbReference type="InterPro" id="IPR036097">
    <property type="entry name" value="HisK_dim/P_sf"/>
</dbReference>
<reference evidence="8 9" key="1">
    <citation type="journal article" date="2014" name="Mol. Ecol.">
        <title>Evolution of Synechococcus.</title>
        <authorList>
            <person name="Dvorak P."/>
            <person name="Casamatta D."/>
            <person name="Hasler P."/>
            <person name="Poulickova A."/>
            <person name="Ondrej V."/>
            <person name="Sanges R."/>
        </authorList>
    </citation>
    <scope>NUCLEOTIDE SEQUENCE [LARGE SCALE GENOMIC DNA]</scope>
    <source>
        <strain evidence="8 9">CAUP A 1101</strain>
    </source>
</reference>
<dbReference type="Pfam" id="PF02518">
    <property type="entry name" value="HATPase_c"/>
    <property type="match status" value="1"/>
</dbReference>
<keyword evidence="3" id="KW-0597">Phosphoprotein</keyword>
<evidence type="ECO:0000259" key="7">
    <source>
        <dbReference type="PROSITE" id="PS50109"/>
    </source>
</evidence>
<evidence type="ECO:0000256" key="2">
    <source>
        <dbReference type="ARBA" id="ARBA00012438"/>
    </source>
</evidence>
<keyword evidence="4" id="KW-0808">Transferase</keyword>
<dbReference type="Gene3D" id="3.30.565.10">
    <property type="entry name" value="Histidine kinase-like ATPase, C-terminal domain"/>
    <property type="match status" value="1"/>
</dbReference>
<dbReference type="STRING" id="1497020.DO97_14275"/>
<dbReference type="CDD" id="cd00075">
    <property type="entry name" value="HATPase"/>
    <property type="match status" value="1"/>
</dbReference>
<dbReference type="GO" id="GO:0000155">
    <property type="term" value="F:phosphorelay sensor kinase activity"/>
    <property type="evidence" value="ECO:0007669"/>
    <property type="project" value="InterPro"/>
</dbReference>
<feature type="compositionally biased region" description="Basic and acidic residues" evidence="6">
    <location>
        <begin position="8"/>
        <end position="25"/>
    </location>
</feature>
<proteinExistence type="predicted"/>
<protein>
    <recommendedName>
        <fullName evidence="2">histidine kinase</fullName>
        <ecNumber evidence="2">2.7.13.3</ecNumber>
    </recommendedName>
</protein>
<dbReference type="PANTHER" id="PTHR43547:SF2">
    <property type="entry name" value="HYBRID SIGNAL TRANSDUCTION HISTIDINE KINASE C"/>
    <property type="match status" value="1"/>
</dbReference>
<keyword evidence="5" id="KW-0902">Two-component regulatory system</keyword>
<dbReference type="InterPro" id="IPR005467">
    <property type="entry name" value="His_kinase_dom"/>
</dbReference>
<evidence type="ECO:0000256" key="6">
    <source>
        <dbReference type="SAM" id="MobiDB-lite"/>
    </source>
</evidence>